<dbReference type="GO" id="GO:0005509">
    <property type="term" value="F:calcium ion binding"/>
    <property type="evidence" value="ECO:0007669"/>
    <property type="project" value="InterPro"/>
</dbReference>
<dbReference type="FunFam" id="1.10.220.10:FF:000001">
    <property type="entry name" value="Annexin"/>
    <property type="match status" value="1"/>
</dbReference>
<organism evidence="5 6">
    <name type="scientific">Meganyctiphanes norvegica</name>
    <name type="common">Northern krill</name>
    <name type="synonym">Thysanopoda norvegica</name>
    <dbReference type="NCBI Taxonomy" id="48144"/>
    <lineage>
        <taxon>Eukaryota</taxon>
        <taxon>Metazoa</taxon>
        <taxon>Ecdysozoa</taxon>
        <taxon>Arthropoda</taxon>
        <taxon>Crustacea</taxon>
        <taxon>Multicrustacea</taxon>
        <taxon>Malacostraca</taxon>
        <taxon>Eumalacostraca</taxon>
        <taxon>Eucarida</taxon>
        <taxon>Euphausiacea</taxon>
        <taxon>Euphausiidae</taxon>
        <taxon>Meganyctiphanes</taxon>
    </lineage>
</organism>
<dbReference type="Pfam" id="PF00191">
    <property type="entry name" value="Annexin"/>
    <property type="match status" value="3"/>
</dbReference>
<dbReference type="InterPro" id="IPR001464">
    <property type="entry name" value="Annexin"/>
</dbReference>
<keyword evidence="2 4" id="KW-0677">Repeat</keyword>
<dbReference type="InterPro" id="IPR018252">
    <property type="entry name" value="Annexin_repeat_CS"/>
</dbReference>
<protein>
    <recommendedName>
        <fullName evidence="4">Annexin</fullName>
    </recommendedName>
</protein>
<dbReference type="InterPro" id="IPR018502">
    <property type="entry name" value="Annexin_repeat"/>
</dbReference>
<comment type="domain">
    <text evidence="4">A pair of annexin repeats may form one binding site for calcium and phospholipid.</text>
</comment>
<dbReference type="GO" id="GO:0012506">
    <property type="term" value="C:vesicle membrane"/>
    <property type="evidence" value="ECO:0007669"/>
    <property type="project" value="TreeGrafter"/>
</dbReference>
<dbReference type="GO" id="GO:0001786">
    <property type="term" value="F:phosphatidylserine binding"/>
    <property type="evidence" value="ECO:0007669"/>
    <property type="project" value="TreeGrafter"/>
</dbReference>
<keyword evidence="4" id="KW-0106">Calcium</keyword>
<evidence type="ECO:0000256" key="1">
    <source>
        <dbReference type="ARBA" id="ARBA00007831"/>
    </source>
</evidence>
<dbReference type="PRINTS" id="PR00196">
    <property type="entry name" value="ANNEXIN"/>
</dbReference>
<dbReference type="Proteomes" id="UP001497623">
    <property type="component" value="Unassembled WGS sequence"/>
</dbReference>
<keyword evidence="3 4" id="KW-0041">Annexin</keyword>
<dbReference type="GO" id="GO:0005544">
    <property type="term" value="F:calcium-dependent phospholipid binding"/>
    <property type="evidence" value="ECO:0007669"/>
    <property type="project" value="UniProtKB-KW"/>
</dbReference>
<keyword evidence="4" id="KW-0111">Calcium/phospholipid-binding</keyword>
<dbReference type="EMBL" id="CAXKWB010038220">
    <property type="protein sequence ID" value="CAL4151215.1"/>
    <property type="molecule type" value="Genomic_DNA"/>
</dbReference>
<comment type="similarity">
    <text evidence="1 4">Belongs to the annexin family.</text>
</comment>
<gene>
    <name evidence="5" type="ORF">MNOR_LOCUS30742</name>
</gene>
<dbReference type="GO" id="GO:0005737">
    <property type="term" value="C:cytoplasm"/>
    <property type="evidence" value="ECO:0007669"/>
    <property type="project" value="TreeGrafter"/>
</dbReference>
<evidence type="ECO:0000256" key="3">
    <source>
        <dbReference type="ARBA" id="ARBA00023216"/>
    </source>
</evidence>
<keyword evidence="6" id="KW-1185">Reference proteome</keyword>
<dbReference type="SMART" id="SM00335">
    <property type="entry name" value="ANX"/>
    <property type="match status" value="3"/>
</dbReference>
<dbReference type="AlphaFoldDB" id="A0AAV2S082"/>
<dbReference type="PANTHER" id="PTHR10502">
    <property type="entry name" value="ANNEXIN"/>
    <property type="match status" value="1"/>
</dbReference>
<name>A0AAV2S082_MEGNR</name>
<comment type="caution">
    <text evidence="5">The sequence shown here is derived from an EMBL/GenBank/DDBJ whole genome shotgun (WGS) entry which is preliminary data.</text>
</comment>
<dbReference type="GO" id="GO:0005634">
    <property type="term" value="C:nucleus"/>
    <property type="evidence" value="ECO:0007669"/>
    <property type="project" value="TreeGrafter"/>
</dbReference>
<dbReference type="PANTHER" id="PTHR10502:SF233">
    <property type="entry name" value="ANNEXIN B9"/>
    <property type="match status" value="1"/>
</dbReference>
<dbReference type="PROSITE" id="PS51897">
    <property type="entry name" value="ANNEXIN_2"/>
    <property type="match status" value="3"/>
</dbReference>
<evidence type="ECO:0000313" key="6">
    <source>
        <dbReference type="Proteomes" id="UP001497623"/>
    </source>
</evidence>
<dbReference type="GO" id="GO:0005886">
    <property type="term" value="C:plasma membrane"/>
    <property type="evidence" value="ECO:0007669"/>
    <property type="project" value="TreeGrafter"/>
</dbReference>
<dbReference type="InterPro" id="IPR037104">
    <property type="entry name" value="Annexin_sf"/>
</dbReference>
<dbReference type="SUPFAM" id="SSF47874">
    <property type="entry name" value="Annexin"/>
    <property type="match status" value="1"/>
</dbReference>
<proteinExistence type="inferred from homology"/>
<accession>A0AAV2S082</accession>
<sequence length="314" mass="35283">MSPYTQVATVNPADPFDDTADAEALRAAMKGFGTDEMEIINILANRTSDQRQIIKETYSQTLERNLIDDLKSELGGHFEDIMVTLMNPTELYLAQVLHLALQEKQDNVVIEILCTRDKTSIEKIKSFYGEEHGTDLMDDLNNLEHESEKFKKFLIAMASEDRGEEEGDLSIAQKLSSKLVGAALKVEDELMEMVSKYSNPMMRFAFKEYASHGDDNFLNVIEEKMPEELKGVMKTVYESVRSPPSFFAKELNSAIAGTGTDDPKLIRIVMSRCEIDMANIKEKYEELYAKSLADAIKGDTSGDYKRALLALIGC</sequence>
<dbReference type="PROSITE" id="PS00223">
    <property type="entry name" value="ANNEXIN_1"/>
    <property type="match status" value="2"/>
</dbReference>
<reference evidence="5 6" key="1">
    <citation type="submission" date="2024-05" db="EMBL/GenBank/DDBJ databases">
        <authorList>
            <person name="Wallberg A."/>
        </authorList>
    </citation>
    <scope>NUCLEOTIDE SEQUENCE [LARGE SCALE GENOMIC DNA]</scope>
</reference>
<dbReference type="Gene3D" id="1.10.220.10">
    <property type="entry name" value="Annexin"/>
    <property type="match status" value="3"/>
</dbReference>
<evidence type="ECO:0000256" key="4">
    <source>
        <dbReference type="RuleBase" id="RU003540"/>
    </source>
</evidence>
<dbReference type="FunFam" id="1.10.220.10:FF:000004">
    <property type="entry name" value="Annexin"/>
    <property type="match status" value="1"/>
</dbReference>
<dbReference type="GO" id="GO:0032509">
    <property type="term" value="P:endosome transport via multivesicular body sorting pathway"/>
    <property type="evidence" value="ECO:0007669"/>
    <property type="project" value="TreeGrafter"/>
</dbReference>
<evidence type="ECO:0000256" key="2">
    <source>
        <dbReference type="ARBA" id="ARBA00022737"/>
    </source>
</evidence>
<evidence type="ECO:0000313" key="5">
    <source>
        <dbReference type="EMBL" id="CAL4151215.1"/>
    </source>
</evidence>